<evidence type="ECO:0000259" key="8">
    <source>
        <dbReference type="Pfam" id="PF04542"/>
    </source>
</evidence>
<dbReference type="PANTHER" id="PTHR43133:SF8">
    <property type="entry name" value="RNA POLYMERASE SIGMA FACTOR HI_1459-RELATED"/>
    <property type="match status" value="1"/>
</dbReference>
<gene>
    <name evidence="10" type="ORF">SOIL9_16090</name>
</gene>
<evidence type="ECO:0000313" key="11">
    <source>
        <dbReference type="Proteomes" id="UP000464178"/>
    </source>
</evidence>
<dbReference type="InterPro" id="IPR036388">
    <property type="entry name" value="WH-like_DNA-bd_sf"/>
</dbReference>
<dbReference type="InterPro" id="IPR013324">
    <property type="entry name" value="RNA_pol_sigma_r3/r4-like"/>
</dbReference>
<feature type="transmembrane region" description="Helical" evidence="7">
    <location>
        <begin position="251"/>
        <end position="271"/>
    </location>
</feature>
<dbReference type="InterPro" id="IPR007627">
    <property type="entry name" value="RNA_pol_sigma70_r2"/>
</dbReference>
<dbReference type="SUPFAM" id="SSF88946">
    <property type="entry name" value="Sigma2 domain of RNA polymerase sigma factors"/>
    <property type="match status" value="1"/>
</dbReference>
<evidence type="ECO:0000256" key="6">
    <source>
        <dbReference type="SAM" id="MobiDB-lite"/>
    </source>
</evidence>
<keyword evidence="7" id="KW-1133">Transmembrane helix</keyword>
<keyword evidence="4" id="KW-0238">DNA-binding</keyword>
<evidence type="ECO:0000259" key="9">
    <source>
        <dbReference type="Pfam" id="PF08281"/>
    </source>
</evidence>
<dbReference type="NCBIfam" id="TIGR03067">
    <property type="entry name" value="Planc_TIGR03067"/>
    <property type="match status" value="3"/>
</dbReference>
<dbReference type="EMBL" id="LR593886">
    <property type="protein sequence ID" value="VTR96105.1"/>
    <property type="molecule type" value="Genomic_DNA"/>
</dbReference>
<evidence type="ECO:0000256" key="1">
    <source>
        <dbReference type="ARBA" id="ARBA00010641"/>
    </source>
</evidence>
<name>A0A6P2D6L9_9BACT</name>
<dbReference type="PANTHER" id="PTHR43133">
    <property type="entry name" value="RNA POLYMERASE ECF-TYPE SIGMA FACTO"/>
    <property type="match status" value="1"/>
</dbReference>
<organism evidence="10 11">
    <name type="scientific">Gemmata massiliana</name>
    <dbReference type="NCBI Taxonomy" id="1210884"/>
    <lineage>
        <taxon>Bacteria</taxon>
        <taxon>Pseudomonadati</taxon>
        <taxon>Planctomycetota</taxon>
        <taxon>Planctomycetia</taxon>
        <taxon>Gemmatales</taxon>
        <taxon>Gemmataceae</taxon>
        <taxon>Gemmata</taxon>
    </lineage>
</organism>
<keyword evidence="11" id="KW-1185">Reference proteome</keyword>
<dbReference type="Pfam" id="PF04542">
    <property type="entry name" value="Sigma70_r2"/>
    <property type="match status" value="1"/>
</dbReference>
<sequence>MADAHALARLATLAHTGLPDHALLNRFASDRDECAFATLVERHGPVVLDVARAVLRHAQDAEDVFQASFLVLARNASTIRTRTSIGCWLHGVARRIALKARRSRMRRARHEAVPHATVSVPGDELTWGEVRVLIHDELARLPDALRAPVLLCHLEGLTLDEAAARLELSRSTLRRHLDRARAVLRQRLARRGLAAAAITFPTSISNAVPPLTVLETARSAVRFAAGFAEPTRAVELANGAMSAMTAMRMKLGLLLVATFSTVGVVLAGIQMGTGPQKADLPTAPAPVAKPADKPLAKSETDDEKLQGAWTVTGDDSPFEVGAKWVFKNGRLERPGEKNAPKPEAELNTWYKLDPKQNPRTIDLTYQLGTDGPVVFTEKGIYAIEGNELKFCTVASGKERPKSFSKAMGRTLILKREPPAKATFLEQREGKPPMRTVFVSLELTNTRSEPVWLLIRYSGDKPLPESGKFLATENIPQAFVGDRYAIAKGSETSEVVRVSFIGGFQAFYLAPESTVRFDRYPIECWKDVDQIEVWEVPALRVNGNTVLEEWLPYRTKSDINVRVPADAPATNLDWDARTAKSRTDYPKERVEFVRAEPVRKWLLPIKKPEKTPLEALQGTWYPIALEFDGLQKTGDALNASLGEMEIKGDTIAQSFGDYERQSKIKIDATTNPKSFDLLEHPTDAEEKRGGKRTGLGIYDLTGDTLTMAVSGEGVRPTGFKTTADSKFAVYTYTRKPPAKPEKAPPEFVSGEATLYLGREGLDGAPEDTAKKQIPDKAVLAKFLACFPELGRGKEAPNPGGLKANITFRFTDKEGKSITVYSTWTEWSEGQGVWPVKTNLMKLTGELFERPILIDRGTITGLWEFVKAEKGGQNENLPLIVLRAIGDKLILGGNDKLVWDNKWGINYAIDPSKSPKEIDLVFLDGAERRLRHGIYTVKDNALMICFDTNGKNRPTEFNTTKSRDHSLWVFKRWSTETTPASATGDLDKLRKKLRSGTPEEKLRALTTIHDLQAIKLIPDVIEAIADPTALPRESDTGWGFVGHQAATVMCELARVLDGTDRRGRRDYTFHDDQYKGGEKLKELGRLEEVRKNWSRWHIDRK</sequence>
<feature type="domain" description="RNA polymerase sigma-70 region 2" evidence="8">
    <location>
        <begin position="39"/>
        <end position="106"/>
    </location>
</feature>
<dbReference type="Gene3D" id="1.10.1740.10">
    <property type="match status" value="1"/>
</dbReference>
<keyword evidence="5" id="KW-0804">Transcription</keyword>
<dbReference type="SUPFAM" id="SSF88659">
    <property type="entry name" value="Sigma3 and sigma4 domains of RNA polymerase sigma factors"/>
    <property type="match status" value="1"/>
</dbReference>
<reference evidence="10 11" key="1">
    <citation type="submission" date="2019-05" db="EMBL/GenBank/DDBJ databases">
        <authorList>
            <consortium name="Science for Life Laboratories"/>
        </authorList>
    </citation>
    <scope>NUCLEOTIDE SEQUENCE [LARGE SCALE GENOMIC DNA]</scope>
    <source>
        <strain evidence="10">Soil9</strain>
    </source>
</reference>
<dbReference type="InterPro" id="IPR014284">
    <property type="entry name" value="RNA_pol_sigma-70_dom"/>
</dbReference>
<evidence type="ECO:0000256" key="3">
    <source>
        <dbReference type="ARBA" id="ARBA00023082"/>
    </source>
</evidence>
<feature type="compositionally biased region" description="Basic and acidic residues" evidence="6">
    <location>
        <begin position="290"/>
        <end position="304"/>
    </location>
</feature>
<dbReference type="GO" id="GO:0003677">
    <property type="term" value="F:DNA binding"/>
    <property type="evidence" value="ECO:0007669"/>
    <property type="project" value="UniProtKB-KW"/>
</dbReference>
<evidence type="ECO:0000313" key="10">
    <source>
        <dbReference type="EMBL" id="VTR96105.1"/>
    </source>
</evidence>
<accession>A0A6P2D6L9</accession>
<protein>
    <recommendedName>
        <fullName evidence="12">RNA polymerase sigma-70 region 2 domain-containing protein</fullName>
    </recommendedName>
</protein>
<feature type="region of interest" description="Disordered" evidence="6">
    <location>
        <begin position="275"/>
        <end position="304"/>
    </location>
</feature>
<keyword evidence="7" id="KW-0812">Transmembrane</keyword>
<proteinExistence type="inferred from homology"/>
<comment type="similarity">
    <text evidence="1">Belongs to the sigma-70 factor family. ECF subfamily.</text>
</comment>
<keyword evidence="2" id="KW-0805">Transcription regulation</keyword>
<dbReference type="NCBIfam" id="TIGR02937">
    <property type="entry name" value="sigma70-ECF"/>
    <property type="match status" value="1"/>
</dbReference>
<keyword evidence="7" id="KW-0472">Membrane</keyword>
<dbReference type="RefSeq" id="WP_162670439.1">
    <property type="nucleotide sequence ID" value="NZ_LR593886.1"/>
</dbReference>
<dbReference type="InterPro" id="IPR013325">
    <property type="entry name" value="RNA_pol_sigma_r2"/>
</dbReference>
<dbReference type="AlphaFoldDB" id="A0A6P2D6L9"/>
<dbReference type="Proteomes" id="UP000464178">
    <property type="component" value="Chromosome"/>
</dbReference>
<dbReference type="InterPro" id="IPR013249">
    <property type="entry name" value="RNA_pol_sigma70_r4_t2"/>
</dbReference>
<evidence type="ECO:0000256" key="4">
    <source>
        <dbReference type="ARBA" id="ARBA00023125"/>
    </source>
</evidence>
<dbReference type="KEGG" id="gms:SOIL9_16090"/>
<dbReference type="InterPro" id="IPR017504">
    <property type="entry name" value="CHP03067_Planctomycetes"/>
</dbReference>
<feature type="domain" description="RNA polymerase sigma factor 70 region 4 type 2" evidence="9">
    <location>
        <begin position="133"/>
        <end position="182"/>
    </location>
</feature>
<dbReference type="GO" id="GO:0016987">
    <property type="term" value="F:sigma factor activity"/>
    <property type="evidence" value="ECO:0007669"/>
    <property type="project" value="UniProtKB-KW"/>
</dbReference>
<evidence type="ECO:0000256" key="2">
    <source>
        <dbReference type="ARBA" id="ARBA00023015"/>
    </source>
</evidence>
<dbReference type="InterPro" id="IPR039425">
    <property type="entry name" value="RNA_pol_sigma-70-like"/>
</dbReference>
<dbReference type="CDD" id="cd06171">
    <property type="entry name" value="Sigma70_r4"/>
    <property type="match status" value="1"/>
</dbReference>
<evidence type="ECO:0000256" key="7">
    <source>
        <dbReference type="SAM" id="Phobius"/>
    </source>
</evidence>
<evidence type="ECO:0008006" key="12">
    <source>
        <dbReference type="Google" id="ProtNLM"/>
    </source>
</evidence>
<dbReference type="Gene3D" id="1.10.10.10">
    <property type="entry name" value="Winged helix-like DNA-binding domain superfamily/Winged helix DNA-binding domain"/>
    <property type="match status" value="1"/>
</dbReference>
<evidence type="ECO:0000256" key="5">
    <source>
        <dbReference type="ARBA" id="ARBA00023163"/>
    </source>
</evidence>
<dbReference type="GO" id="GO:0006352">
    <property type="term" value="P:DNA-templated transcription initiation"/>
    <property type="evidence" value="ECO:0007669"/>
    <property type="project" value="InterPro"/>
</dbReference>
<keyword evidence="3" id="KW-0731">Sigma factor</keyword>
<dbReference type="Pfam" id="PF08281">
    <property type="entry name" value="Sigma70_r4_2"/>
    <property type="match status" value="1"/>
</dbReference>